<dbReference type="CDD" id="cd00063">
    <property type="entry name" value="FN3"/>
    <property type="match status" value="1"/>
</dbReference>
<dbReference type="InterPro" id="IPR013783">
    <property type="entry name" value="Ig-like_fold"/>
</dbReference>
<dbReference type="Gene3D" id="2.60.40.10">
    <property type="entry name" value="Immunoglobulins"/>
    <property type="match status" value="1"/>
</dbReference>
<reference evidence="2 3" key="1">
    <citation type="submission" date="2024-11" db="EMBL/GenBank/DDBJ databases">
        <title>Adaptive evolution of stress response genes in parasites aligns with host niche diversity.</title>
        <authorList>
            <person name="Hahn C."/>
            <person name="Resl P."/>
        </authorList>
    </citation>
    <scope>NUCLEOTIDE SEQUENCE [LARGE SCALE GENOMIC DNA]</scope>
    <source>
        <strain evidence="2">EGGRZ-B1_66</strain>
        <tissue evidence="2">Body</tissue>
    </source>
</reference>
<dbReference type="InterPro" id="IPR003961">
    <property type="entry name" value="FN3_dom"/>
</dbReference>
<dbReference type="SUPFAM" id="SSF49265">
    <property type="entry name" value="Fibronectin type III"/>
    <property type="match status" value="1"/>
</dbReference>
<dbReference type="EMBL" id="JBJKFK010000048">
    <property type="protein sequence ID" value="KAL3320498.1"/>
    <property type="molecule type" value="Genomic_DNA"/>
</dbReference>
<evidence type="ECO:0000313" key="3">
    <source>
        <dbReference type="Proteomes" id="UP001626550"/>
    </source>
</evidence>
<evidence type="ECO:0000313" key="2">
    <source>
        <dbReference type="EMBL" id="KAL3320498.1"/>
    </source>
</evidence>
<sequence>MKLNFCFPCAAPQPPSNVQAEWLNAQQILVTWLEPQDNMIAVYGYRLEYIEDGNKMGTSGEAWQLELNPGTQTILKNMNRNKAYSVTLRSRSTDGQYSHPTSPLLVAPLSFDQEDRYKVQRLRCEASRDKITILWSQPQETDNLLSFEASVRRGERVYVDQNGMRQTELQNEIPSKTIRLSKEFDYNYTITGASTNTRYSIAIKTMYSGNDYARSNAMMSYQVETICFTPMGLPARVEAPQPITFCPASCQVQLRLKRASEIEGRIRFTYLVVSPDAKIQDKYTSVIDVEELLMSDRVQKSNDTQYLAAYFGQEYFDSQPHKSWADFVLGSIEQGVLDPCQPNYQSSTQRNDDFTRALERKCHGNQISSNYNGLIPFDNKVLKAGVYYRVNITFSDFD</sequence>
<name>A0ABD2QLT6_9PLAT</name>
<accession>A0ABD2QLT6</accession>
<gene>
    <name evidence="2" type="ORF">Ciccas_000825</name>
</gene>
<protein>
    <recommendedName>
        <fullName evidence="1">Fibronectin type-III domain-containing protein</fullName>
    </recommendedName>
</protein>
<comment type="caution">
    <text evidence="2">The sequence shown here is derived from an EMBL/GenBank/DDBJ whole genome shotgun (WGS) entry which is preliminary data.</text>
</comment>
<dbReference type="PROSITE" id="PS50853">
    <property type="entry name" value="FN3"/>
    <property type="match status" value="1"/>
</dbReference>
<dbReference type="SMART" id="SM00060">
    <property type="entry name" value="FN3"/>
    <property type="match status" value="2"/>
</dbReference>
<organism evidence="2 3">
    <name type="scientific">Cichlidogyrus casuarinus</name>
    <dbReference type="NCBI Taxonomy" id="1844966"/>
    <lineage>
        <taxon>Eukaryota</taxon>
        <taxon>Metazoa</taxon>
        <taxon>Spiralia</taxon>
        <taxon>Lophotrochozoa</taxon>
        <taxon>Platyhelminthes</taxon>
        <taxon>Monogenea</taxon>
        <taxon>Monopisthocotylea</taxon>
        <taxon>Dactylogyridea</taxon>
        <taxon>Ancyrocephalidae</taxon>
        <taxon>Cichlidogyrus</taxon>
    </lineage>
</organism>
<feature type="domain" description="Fibronectin type-III" evidence="1">
    <location>
        <begin position="14"/>
        <end position="115"/>
    </location>
</feature>
<keyword evidence="3" id="KW-1185">Reference proteome</keyword>
<dbReference type="Proteomes" id="UP001626550">
    <property type="component" value="Unassembled WGS sequence"/>
</dbReference>
<dbReference type="Pfam" id="PF00041">
    <property type="entry name" value="fn3"/>
    <property type="match status" value="1"/>
</dbReference>
<evidence type="ECO:0000259" key="1">
    <source>
        <dbReference type="PROSITE" id="PS50853"/>
    </source>
</evidence>
<dbReference type="AlphaFoldDB" id="A0ABD2QLT6"/>
<dbReference type="InterPro" id="IPR036116">
    <property type="entry name" value="FN3_sf"/>
</dbReference>
<proteinExistence type="predicted"/>